<reference evidence="2" key="2">
    <citation type="submission" date="2021-04" db="EMBL/GenBank/DDBJ databases">
        <authorList>
            <person name="Dong X."/>
        </authorList>
    </citation>
    <scope>NUCLEOTIDE SEQUENCE</scope>
    <source>
        <strain evidence="2">ZWT</strain>
    </source>
</reference>
<keyword evidence="1" id="KW-1133">Transmembrane helix</keyword>
<proteinExistence type="predicted"/>
<dbReference type="Proteomes" id="UP001056429">
    <property type="component" value="Unassembled WGS sequence"/>
</dbReference>
<dbReference type="InterPro" id="IPR025664">
    <property type="entry name" value="Spore_III_AC/AD"/>
</dbReference>
<feature type="transmembrane region" description="Helical" evidence="1">
    <location>
        <begin position="35"/>
        <end position="55"/>
    </location>
</feature>
<dbReference type="Pfam" id="PF06686">
    <property type="entry name" value="SpoIIIAC"/>
    <property type="match status" value="1"/>
</dbReference>
<evidence type="ECO:0000313" key="2">
    <source>
        <dbReference type="EMBL" id="MCM1992735.1"/>
    </source>
</evidence>
<reference evidence="2" key="1">
    <citation type="journal article" date="2021" name="mSystems">
        <title>Bacteria and Archaea Synergistically Convert Glycine Betaine to Biogenic Methane in the Formosa Cold Seep of the South China Sea.</title>
        <authorList>
            <person name="Li L."/>
            <person name="Zhang W."/>
            <person name="Zhang S."/>
            <person name="Song L."/>
            <person name="Sun Q."/>
            <person name="Zhang H."/>
            <person name="Xiang H."/>
            <person name="Dong X."/>
        </authorList>
    </citation>
    <scope>NUCLEOTIDE SEQUENCE</scope>
    <source>
        <strain evidence="2">ZWT</strain>
    </source>
</reference>
<keyword evidence="1" id="KW-0472">Membrane</keyword>
<organism evidence="2 3">
    <name type="scientific">Oceanirhabdus seepicola</name>
    <dbReference type="NCBI Taxonomy" id="2828781"/>
    <lineage>
        <taxon>Bacteria</taxon>
        <taxon>Bacillati</taxon>
        <taxon>Bacillota</taxon>
        <taxon>Clostridia</taxon>
        <taxon>Eubacteriales</taxon>
        <taxon>Clostridiaceae</taxon>
        <taxon>Oceanirhabdus</taxon>
    </lineage>
</organism>
<comment type="caution">
    <text evidence="2">The sequence shown here is derived from an EMBL/GenBank/DDBJ whole genome shotgun (WGS) entry which is preliminary data.</text>
</comment>
<keyword evidence="1" id="KW-0812">Transmembrane</keyword>
<dbReference type="NCBIfam" id="TIGR02848">
    <property type="entry name" value="spore_III_AC"/>
    <property type="match status" value="1"/>
</dbReference>
<evidence type="ECO:0000256" key="1">
    <source>
        <dbReference type="SAM" id="Phobius"/>
    </source>
</evidence>
<feature type="transmembrane region" description="Helical" evidence="1">
    <location>
        <begin position="6"/>
        <end position="23"/>
    </location>
</feature>
<evidence type="ECO:0000313" key="3">
    <source>
        <dbReference type="Proteomes" id="UP001056429"/>
    </source>
</evidence>
<protein>
    <submittedName>
        <fullName evidence="2">Stage III sporulation protein AC</fullName>
    </submittedName>
</protein>
<dbReference type="AlphaFoldDB" id="A0A9J6P8Q7"/>
<gene>
    <name evidence="2" type="primary">spoIIIAC</name>
    <name evidence="2" type="ORF">KDK92_23710</name>
</gene>
<dbReference type="EMBL" id="JAGSOJ010000007">
    <property type="protein sequence ID" value="MCM1992735.1"/>
    <property type="molecule type" value="Genomic_DNA"/>
</dbReference>
<dbReference type="RefSeq" id="WP_250861906.1">
    <property type="nucleotide sequence ID" value="NZ_JAGSOJ010000007.1"/>
</dbReference>
<name>A0A9J6P8Q7_9CLOT</name>
<keyword evidence="3" id="KW-1185">Reference proteome</keyword>
<dbReference type="InterPro" id="IPR009570">
    <property type="entry name" value="Spore_III_AC"/>
</dbReference>
<sequence>MEVALILKIAGIGFLLAIIDKVLKGAGKGDWAQVVDLVGIIVVILMILSLISQLFTSVKTIFQL</sequence>
<accession>A0A9J6P8Q7</accession>